<comment type="similarity">
    <text evidence="7">Belongs to the binding-protein-dependent transport system permease family.</text>
</comment>
<name>A0ABZ2PPT9_9NOCA</name>
<evidence type="ECO:0000256" key="6">
    <source>
        <dbReference type="ARBA" id="ARBA00023136"/>
    </source>
</evidence>
<keyword evidence="10" id="KW-1185">Reference proteome</keyword>
<organism evidence="9 10">
    <name type="scientific">Rhodococcus sovatensis</name>
    <dbReference type="NCBI Taxonomy" id="1805840"/>
    <lineage>
        <taxon>Bacteria</taxon>
        <taxon>Bacillati</taxon>
        <taxon>Actinomycetota</taxon>
        <taxon>Actinomycetes</taxon>
        <taxon>Mycobacteriales</taxon>
        <taxon>Nocardiaceae</taxon>
        <taxon>Rhodococcus</taxon>
    </lineage>
</organism>
<sequence>MTLADIEKVTQAQTETSTRRSSLGRPKWLGGAIGILGLVLVWWLLAALAVAGGTIPSPWTVLATMFDDGWALYGPNFSITAAGALQGFVWGNLLAIALAVLVVLVPPVESLATQLAILSYCTPLLALGPIILVVFGGRTPTIFLAAMYCFFTTMVGTLTGLRSAEVASLDLVAAYGGGRWQKFRRVQSIAALPSMFAALKIAAPSAVLGAILGEYLGGVDSGIGVALTAAQTSYNVPRTWGMALAAALLAGLGYAIVAIIARFVTPWTSGKTA</sequence>
<keyword evidence="6 7" id="KW-0472">Membrane</keyword>
<keyword evidence="3" id="KW-1003">Cell membrane</keyword>
<feature type="domain" description="ABC transmembrane type-1" evidence="8">
    <location>
        <begin position="73"/>
        <end position="261"/>
    </location>
</feature>
<comment type="subcellular location">
    <subcellularLocation>
        <location evidence="1 7">Cell membrane</location>
        <topology evidence="1 7">Multi-pass membrane protein</topology>
    </subcellularLocation>
</comment>
<evidence type="ECO:0000256" key="7">
    <source>
        <dbReference type="RuleBase" id="RU363032"/>
    </source>
</evidence>
<evidence type="ECO:0000256" key="2">
    <source>
        <dbReference type="ARBA" id="ARBA00022448"/>
    </source>
</evidence>
<feature type="transmembrane region" description="Helical" evidence="7">
    <location>
        <begin position="142"/>
        <end position="161"/>
    </location>
</feature>
<dbReference type="Pfam" id="PF00528">
    <property type="entry name" value="BPD_transp_1"/>
    <property type="match status" value="1"/>
</dbReference>
<dbReference type="PROSITE" id="PS50928">
    <property type="entry name" value="ABC_TM1"/>
    <property type="match status" value="1"/>
</dbReference>
<feature type="transmembrane region" description="Helical" evidence="7">
    <location>
        <begin position="28"/>
        <end position="57"/>
    </location>
</feature>
<keyword evidence="4 7" id="KW-0812">Transmembrane</keyword>
<protein>
    <submittedName>
        <fullName evidence="9">ABC transporter permease subunit</fullName>
    </submittedName>
</protein>
<evidence type="ECO:0000256" key="3">
    <source>
        <dbReference type="ARBA" id="ARBA00022475"/>
    </source>
</evidence>
<dbReference type="Gene3D" id="1.10.3720.10">
    <property type="entry name" value="MetI-like"/>
    <property type="match status" value="1"/>
</dbReference>
<dbReference type="RefSeq" id="WP_338889841.1">
    <property type="nucleotide sequence ID" value="NZ_CP147846.1"/>
</dbReference>
<gene>
    <name evidence="9" type="ORF">WDS16_01070</name>
</gene>
<evidence type="ECO:0000313" key="9">
    <source>
        <dbReference type="EMBL" id="WXG69188.1"/>
    </source>
</evidence>
<evidence type="ECO:0000256" key="5">
    <source>
        <dbReference type="ARBA" id="ARBA00022989"/>
    </source>
</evidence>
<evidence type="ECO:0000259" key="8">
    <source>
        <dbReference type="PROSITE" id="PS50928"/>
    </source>
</evidence>
<feature type="transmembrane region" description="Helical" evidence="7">
    <location>
        <begin position="240"/>
        <end position="264"/>
    </location>
</feature>
<dbReference type="EMBL" id="CP147846">
    <property type="protein sequence ID" value="WXG69188.1"/>
    <property type="molecule type" value="Genomic_DNA"/>
</dbReference>
<dbReference type="InterPro" id="IPR035906">
    <property type="entry name" value="MetI-like_sf"/>
</dbReference>
<keyword evidence="5 7" id="KW-1133">Transmembrane helix</keyword>
<proteinExistence type="inferred from homology"/>
<evidence type="ECO:0000313" key="10">
    <source>
        <dbReference type="Proteomes" id="UP001432000"/>
    </source>
</evidence>
<dbReference type="PANTHER" id="PTHR30151:SF20">
    <property type="entry name" value="ABC TRANSPORTER PERMEASE PROTEIN HI_0355-RELATED"/>
    <property type="match status" value="1"/>
</dbReference>
<dbReference type="PANTHER" id="PTHR30151">
    <property type="entry name" value="ALKANE SULFONATE ABC TRANSPORTER-RELATED, MEMBRANE SUBUNIT"/>
    <property type="match status" value="1"/>
</dbReference>
<feature type="transmembrane region" description="Helical" evidence="7">
    <location>
        <begin position="117"/>
        <end position="136"/>
    </location>
</feature>
<accession>A0ABZ2PPT9</accession>
<reference evidence="9 10" key="1">
    <citation type="submission" date="2024-03" db="EMBL/GenBank/DDBJ databases">
        <title>Natural products discovery in diverse microorganisms through a two-stage MS feature dereplication strategy.</title>
        <authorList>
            <person name="Zhang R."/>
        </authorList>
    </citation>
    <scope>NUCLEOTIDE SEQUENCE [LARGE SCALE GENOMIC DNA]</scope>
    <source>
        <strain evidence="9 10">18930</strain>
    </source>
</reference>
<dbReference type="SUPFAM" id="SSF161098">
    <property type="entry name" value="MetI-like"/>
    <property type="match status" value="1"/>
</dbReference>
<keyword evidence="2 7" id="KW-0813">Transport</keyword>
<feature type="transmembrane region" description="Helical" evidence="7">
    <location>
        <begin position="189"/>
        <end position="212"/>
    </location>
</feature>
<evidence type="ECO:0000256" key="1">
    <source>
        <dbReference type="ARBA" id="ARBA00004651"/>
    </source>
</evidence>
<dbReference type="Proteomes" id="UP001432000">
    <property type="component" value="Chromosome"/>
</dbReference>
<feature type="transmembrane region" description="Helical" evidence="7">
    <location>
        <begin position="77"/>
        <end position="105"/>
    </location>
</feature>
<dbReference type="InterPro" id="IPR000515">
    <property type="entry name" value="MetI-like"/>
</dbReference>
<evidence type="ECO:0000256" key="4">
    <source>
        <dbReference type="ARBA" id="ARBA00022692"/>
    </source>
</evidence>